<feature type="region of interest" description="Disordered" evidence="1">
    <location>
        <begin position="417"/>
        <end position="462"/>
    </location>
</feature>
<dbReference type="EMBL" id="LGRX02002253">
    <property type="protein sequence ID" value="KAK3284546.1"/>
    <property type="molecule type" value="Genomic_DNA"/>
</dbReference>
<accession>A0AAE0GUX5</accession>
<proteinExistence type="predicted"/>
<evidence type="ECO:0000313" key="2">
    <source>
        <dbReference type="EMBL" id="KAK3284546.1"/>
    </source>
</evidence>
<protein>
    <submittedName>
        <fullName evidence="2">Uncharacterized protein</fullName>
    </submittedName>
</protein>
<dbReference type="AlphaFoldDB" id="A0AAE0GUX5"/>
<name>A0AAE0GUX5_9CHLO</name>
<feature type="compositionally biased region" description="Basic and acidic residues" evidence="1">
    <location>
        <begin position="436"/>
        <end position="461"/>
    </location>
</feature>
<organism evidence="2 3">
    <name type="scientific">Cymbomonas tetramitiformis</name>
    <dbReference type="NCBI Taxonomy" id="36881"/>
    <lineage>
        <taxon>Eukaryota</taxon>
        <taxon>Viridiplantae</taxon>
        <taxon>Chlorophyta</taxon>
        <taxon>Pyramimonadophyceae</taxon>
        <taxon>Pyramimonadales</taxon>
        <taxon>Pyramimonadaceae</taxon>
        <taxon>Cymbomonas</taxon>
    </lineage>
</organism>
<evidence type="ECO:0000313" key="3">
    <source>
        <dbReference type="Proteomes" id="UP001190700"/>
    </source>
</evidence>
<sequence length="582" mass="64727">MMLQCRVCSKATTPCEKCLAAYPNATTVMTKYIPPGNPPPVVEQCWCCRMERKSPGSFFKSLEERQEFSTLNAELGGLTAVLHLRGFPAWEQAFHSGWIRPFLALVSLHESDRVAIGMKLGISLRKSGETVRFSPHQEAWLLISHPQHGLMWRTKTMREKYGGKWSLSWLAVLLRVGLDLESMPDDVASKILAMSETQQLAQCRRQIPQDVLAVEMQILKRLHFLLHYRLSAIQKKTSERLTALVVRAELLSGLDQRPSWLALAPLVVDMALLGAHWFSERIESRSAESNSVESKSARGTRGETQQSFHAILEEEGGRENSVLGGMEVSLSITVLERDGESMLSIKLEVMGEGIELGEKEDEGEEGLERADGQRLAVALQELAAGDVSADGAGTEFKEDVGAVATAAAVATLGDDAEVEGGKKVGGRASSDTLAEQDSKLEGKEINSATPKREEKETERACPETVRGRRVRWRDPLEEFEPEEPEVELRPKRAKRTSCLATYWQRVEEGDSREWKNADIAHLDDDDALHLVTQALQAWLDDLGHTAMGEKLAKRHVTSPLSQKLADNAVYHIKNPSVIHFCY</sequence>
<reference evidence="2 3" key="1">
    <citation type="journal article" date="2015" name="Genome Biol. Evol.">
        <title>Comparative Genomics of a Bacterivorous Green Alga Reveals Evolutionary Causalities and Consequences of Phago-Mixotrophic Mode of Nutrition.</title>
        <authorList>
            <person name="Burns J.A."/>
            <person name="Paasch A."/>
            <person name="Narechania A."/>
            <person name="Kim E."/>
        </authorList>
    </citation>
    <scope>NUCLEOTIDE SEQUENCE [LARGE SCALE GENOMIC DNA]</scope>
    <source>
        <strain evidence="2 3">PLY_AMNH</strain>
    </source>
</reference>
<gene>
    <name evidence="2" type="ORF">CYMTET_7812</name>
</gene>
<evidence type="ECO:0000256" key="1">
    <source>
        <dbReference type="SAM" id="MobiDB-lite"/>
    </source>
</evidence>
<comment type="caution">
    <text evidence="2">The sequence shown here is derived from an EMBL/GenBank/DDBJ whole genome shotgun (WGS) entry which is preliminary data.</text>
</comment>
<keyword evidence="3" id="KW-1185">Reference proteome</keyword>
<dbReference type="Proteomes" id="UP001190700">
    <property type="component" value="Unassembled WGS sequence"/>
</dbReference>